<proteinExistence type="predicted"/>
<reference evidence="3" key="3">
    <citation type="submission" date="2021-05" db="UniProtKB">
        <authorList>
            <consortium name="EnsemblPlants"/>
        </authorList>
    </citation>
    <scope>IDENTIFICATION</scope>
    <source>
        <strain evidence="3">cv. B73</strain>
    </source>
</reference>
<feature type="region of interest" description="Disordered" evidence="1">
    <location>
        <begin position="22"/>
        <end position="48"/>
    </location>
</feature>
<dbReference type="EnsemblPlants" id="Zm00001eb287730_T001">
    <property type="protein sequence ID" value="Zm00001eb287730_P001"/>
    <property type="gene ID" value="Zm00001eb287730"/>
</dbReference>
<keyword evidence="2" id="KW-0472">Membrane</keyword>
<keyword evidence="2" id="KW-0812">Transmembrane</keyword>
<evidence type="ECO:0000256" key="1">
    <source>
        <dbReference type="SAM" id="MobiDB-lite"/>
    </source>
</evidence>
<keyword evidence="2" id="KW-1133">Transmembrane helix</keyword>
<reference evidence="4" key="1">
    <citation type="journal article" date="2009" name="Science">
        <title>The B73 maize genome: complexity, diversity, and dynamics.</title>
        <authorList>
            <person name="Schnable P.S."/>
            <person name="Ware D."/>
            <person name="Fulton R.S."/>
            <person name="Stein J.C."/>
            <person name="Wei F."/>
            <person name="Pasternak S."/>
            <person name="Liang C."/>
            <person name="Zhang J."/>
            <person name="Fulton L."/>
            <person name="Graves T.A."/>
            <person name="Minx P."/>
            <person name="Reily A.D."/>
            <person name="Courtney L."/>
            <person name="Kruchowski S.S."/>
            <person name="Tomlinson C."/>
            <person name="Strong C."/>
            <person name="Delehaunty K."/>
            <person name="Fronick C."/>
            <person name="Courtney B."/>
            <person name="Rock S.M."/>
            <person name="Belter E."/>
            <person name="Du F."/>
            <person name="Kim K."/>
            <person name="Abbott R.M."/>
            <person name="Cotton M."/>
            <person name="Levy A."/>
            <person name="Marchetto P."/>
            <person name="Ochoa K."/>
            <person name="Jackson S.M."/>
            <person name="Gillam B."/>
            <person name="Chen W."/>
            <person name="Yan L."/>
            <person name="Higginbotham J."/>
            <person name="Cardenas M."/>
            <person name="Waligorski J."/>
            <person name="Applebaum E."/>
            <person name="Phelps L."/>
            <person name="Falcone J."/>
            <person name="Kanchi K."/>
            <person name="Thane T."/>
            <person name="Scimone A."/>
            <person name="Thane N."/>
            <person name="Henke J."/>
            <person name="Wang T."/>
            <person name="Ruppert J."/>
            <person name="Shah N."/>
            <person name="Rotter K."/>
            <person name="Hodges J."/>
            <person name="Ingenthron E."/>
            <person name="Cordes M."/>
            <person name="Kohlberg S."/>
            <person name="Sgro J."/>
            <person name="Delgado B."/>
            <person name="Mead K."/>
            <person name="Chinwalla A."/>
            <person name="Leonard S."/>
            <person name="Crouse K."/>
            <person name="Collura K."/>
            <person name="Kudrna D."/>
            <person name="Currie J."/>
            <person name="He R."/>
            <person name="Angelova A."/>
            <person name="Rajasekar S."/>
            <person name="Mueller T."/>
            <person name="Lomeli R."/>
            <person name="Scara G."/>
            <person name="Ko A."/>
            <person name="Delaney K."/>
            <person name="Wissotski M."/>
            <person name="Lopez G."/>
            <person name="Campos D."/>
            <person name="Braidotti M."/>
            <person name="Ashley E."/>
            <person name="Golser W."/>
            <person name="Kim H."/>
            <person name="Lee S."/>
            <person name="Lin J."/>
            <person name="Dujmic Z."/>
            <person name="Kim W."/>
            <person name="Talag J."/>
            <person name="Zuccolo A."/>
            <person name="Fan C."/>
            <person name="Sebastian A."/>
            <person name="Kramer M."/>
            <person name="Spiegel L."/>
            <person name="Nascimento L."/>
            <person name="Zutavern T."/>
            <person name="Miller B."/>
            <person name="Ambroise C."/>
            <person name="Muller S."/>
            <person name="Spooner W."/>
            <person name="Narechania A."/>
            <person name="Ren L."/>
            <person name="Wei S."/>
            <person name="Kumari S."/>
            <person name="Faga B."/>
            <person name="Levy M.J."/>
            <person name="McMahan L."/>
            <person name="Van Buren P."/>
            <person name="Vaughn M.W."/>
            <person name="Ying K."/>
            <person name="Yeh C.-T."/>
            <person name="Emrich S.J."/>
            <person name="Jia Y."/>
            <person name="Kalyanaraman A."/>
            <person name="Hsia A.-P."/>
            <person name="Barbazuk W.B."/>
            <person name="Baucom R.S."/>
            <person name="Brutnell T.P."/>
            <person name="Carpita N.C."/>
            <person name="Chaparro C."/>
            <person name="Chia J.-M."/>
            <person name="Deragon J.-M."/>
            <person name="Estill J.C."/>
            <person name="Fu Y."/>
            <person name="Jeddeloh J.A."/>
            <person name="Han Y."/>
            <person name="Lee H."/>
            <person name="Li P."/>
            <person name="Lisch D.R."/>
            <person name="Liu S."/>
            <person name="Liu Z."/>
            <person name="Nagel D.H."/>
            <person name="McCann M.C."/>
            <person name="SanMiguel P."/>
            <person name="Myers A.M."/>
            <person name="Nettleton D."/>
            <person name="Nguyen J."/>
            <person name="Penning B.W."/>
            <person name="Ponnala L."/>
            <person name="Schneider K.L."/>
            <person name="Schwartz D.C."/>
            <person name="Sharma A."/>
            <person name="Soderlund C."/>
            <person name="Springer N.M."/>
            <person name="Sun Q."/>
            <person name="Wang H."/>
            <person name="Waterman M."/>
            <person name="Westerman R."/>
            <person name="Wolfgruber T.K."/>
            <person name="Yang L."/>
            <person name="Yu Y."/>
            <person name="Zhang L."/>
            <person name="Zhou S."/>
            <person name="Zhu Q."/>
            <person name="Bennetzen J.L."/>
            <person name="Dawe R.K."/>
            <person name="Jiang J."/>
            <person name="Jiang N."/>
            <person name="Presting G.G."/>
            <person name="Wessler S.R."/>
            <person name="Aluru S."/>
            <person name="Martienssen R.A."/>
            <person name="Clifton S.W."/>
            <person name="McCombie W.R."/>
            <person name="Wing R.A."/>
            <person name="Wilson R.K."/>
        </authorList>
    </citation>
    <scope>NUCLEOTIDE SEQUENCE [LARGE SCALE GENOMIC DNA]</scope>
    <source>
        <strain evidence="4">cv. B73</strain>
    </source>
</reference>
<accession>A0A804PZ05</accession>
<dbReference type="AlphaFoldDB" id="A0A804PZ05"/>
<sequence>MTRRRCYRFWPPFVPHKNIRQREAFRSRRSGRTADGQKSSKPRRSRWEETPTHLTLAYVLLGSWAAMAPSITLLYNLPDHTSQWSPSSRRSSRVAAASTPDTVAWTTVLDENRGRGSARGDGDMAPNAGPAYASAIATLVRTTCLGTVTAAEGLRLSPRVPQPWRAAVLLPAVGRSGRGRLARARQSCGRSTSVPMATDACVCAYAGGEGRFGEGSVGGFHSTPSPGAGRA</sequence>
<feature type="transmembrane region" description="Helical" evidence="2">
    <location>
        <begin position="54"/>
        <end position="75"/>
    </location>
</feature>
<keyword evidence="4" id="KW-1185">Reference proteome</keyword>
<dbReference type="InParanoid" id="A0A804PZ05"/>
<protein>
    <submittedName>
        <fullName evidence="3">Uncharacterized protein</fullName>
    </submittedName>
</protein>
<organism evidence="3 4">
    <name type="scientific">Zea mays</name>
    <name type="common">Maize</name>
    <dbReference type="NCBI Taxonomy" id="4577"/>
    <lineage>
        <taxon>Eukaryota</taxon>
        <taxon>Viridiplantae</taxon>
        <taxon>Streptophyta</taxon>
        <taxon>Embryophyta</taxon>
        <taxon>Tracheophyta</taxon>
        <taxon>Spermatophyta</taxon>
        <taxon>Magnoliopsida</taxon>
        <taxon>Liliopsida</taxon>
        <taxon>Poales</taxon>
        <taxon>Poaceae</taxon>
        <taxon>PACMAD clade</taxon>
        <taxon>Panicoideae</taxon>
        <taxon>Andropogonodae</taxon>
        <taxon>Andropogoneae</taxon>
        <taxon>Tripsacinae</taxon>
        <taxon>Zea</taxon>
    </lineage>
</organism>
<dbReference type="Gramene" id="Zm00001eb287730_T001">
    <property type="protein sequence ID" value="Zm00001eb287730_P001"/>
    <property type="gene ID" value="Zm00001eb287730"/>
</dbReference>
<dbReference type="Proteomes" id="UP000007305">
    <property type="component" value="Chromosome 6"/>
</dbReference>
<reference evidence="3" key="2">
    <citation type="submission" date="2019-07" db="EMBL/GenBank/DDBJ databases">
        <authorList>
            <person name="Seetharam A."/>
            <person name="Woodhouse M."/>
            <person name="Cannon E."/>
        </authorList>
    </citation>
    <scope>NUCLEOTIDE SEQUENCE [LARGE SCALE GENOMIC DNA]</scope>
    <source>
        <strain evidence="3">cv. B73</strain>
    </source>
</reference>
<evidence type="ECO:0000313" key="4">
    <source>
        <dbReference type="Proteomes" id="UP000007305"/>
    </source>
</evidence>
<evidence type="ECO:0000256" key="2">
    <source>
        <dbReference type="SAM" id="Phobius"/>
    </source>
</evidence>
<name>A0A804PZ05_MAIZE</name>
<evidence type="ECO:0000313" key="3">
    <source>
        <dbReference type="EnsemblPlants" id="Zm00001eb287730_P001"/>
    </source>
</evidence>